<dbReference type="AlphaFoldDB" id="A0A183TTG8"/>
<dbReference type="STRING" id="70667.A0A183TTG8"/>
<dbReference type="EMBL" id="UYSU01049200">
    <property type="protein sequence ID" value="VDM06152.1"/>
    <property type="molecule type" value="Genomic_DNA"/>
</dbReference>
<dbReference type="OrthoDB" id="5783533at2759"/>
<evidence type="ECO:0000313" key="2">
    <source>
        <dbReference type="EMBL" id="VDM06152.1"/>
    </source>
</evidence>
<name>A0A183TTG8_SCHSO</name>
<protein>
    <submittedName>
        <fullName evidence="4">Rab-GAP TBC domain-containing protein</fullName>
    </submittedName>
</protein>
<dbReference type="Pfam" id="PF22964">
    <property type="entry name" value="ZER1-like_2nd"/>
    <property type="match status" value="1"/>
</dbReference>
<feature type="domain" description="Protein zer-1 homolog-like C-terminal" evidence="1">
    <location>
        <begin position="5"/>
        <end position="94"/>
    </location>
</feature>
<accession>A0A183TTG8</accession>
<evidence type="ECO:0000259" key="1">
    <source>
        <dbReference type="Pfam" id="PF22964"/>
    </source>
</evidence>
<gene>
    <name evidence="2" type="ORF">SSLN_LOCUS19766</name>
</gene>
<proteinExistence type="predicted"/>
<dbReference type="InterPro" id="IPR055142">
    <property type="entry name" value="ZER1-like_C"/>
</dbReference>
<sequence>MLSHPSIQISYFAAGIVSHLACLKDEEWLAANQYHKSGFIKVLGTAVRNWSPPQTEMVAYRSFQPFQSLILHEESRLEIHLWAVWAIHHILTKKGTLSPDYLLATSFFHWHCLTACFHCFAESN</sequence>
<dbReference type="WBParaSite" id="SSLN_0002050001-mRNA-1">
    <property type="protein sequence ID" value="SSLN_0002050001-mRNA-1"/>
    <property type="gene ID" value="SSLN_0002050001"/>
</dbReference>
<organism evidence="4">
    <name type="scientific">Schistocephalus solidus</name>
    <name type="common">Tapeworm</name>
    <dbReference type="NCBI Taxonomy" id="70667"/>
    <lineage>
        <taxon>Eukaryota</taxon>
        <taxon>Metazoa</taxon>
        <taxon>Spiralia</taxon>
        <taxon>Lophotrochozoa</taxon>
        <taxon>Platyhelminthes</taxon>
        <taxon>Cestoda</taxon>
        <taxon>Eucestoda</taxon>
        <taxon>Diphyllobothriidea</taxon>
        <taxon>Diphyllobothriidae</taxon>
        <taxon>Schistocephalus</taxon>
    </lineage>
</organism>
<evidence type="ECO:0000313" key="3">
    <source>
        <dbReference type="Proteomes" id="UP000275846"/>
    </source>
</evidence>
<evidence type="ECO:0000313" key="4">
    <source>
        <dbReference type="WBParaSite" id="SSLN_0002050001-mRNA-1"/>
    </source>
</evidence>
<dbReference type="Proteomes" id="UP000275846">
    <property type="component" value="Unassembled WGS sequence"/>
</dbReference>
<keyword evidence="3" id="KW-1185">Reference proteome</keyword>
<reference evidence="2 3" key="2">
    <citation type="submission" date="2018-11" db="EMBL/GenBank/DDBJ databases">
        <authorList>
            <consortium name="Pathogen Informatics"/>
        </authorList>
    </citation>
    <scope>NUCLEOTIDE SEQUENCE [LARGE SCALE GENOMIC DNA]</scope>
    <source>
        <strain evidence="2 3">NST_G2</strain>
    </source>
</reference>
<reference evidence="4" key="1">
    <citation type="submission" date="2016-06" db="UniProtKB">
        <authorList>
            <consortium name="WormBaseParasite"/>
        </authorList>
    </citation>
    <scope>IDENTIFICATION</scope>
</reference>